<feature type="chain" id="PRO_5042025782" evidence="1">
    <location>
        <begin position="23"/>
        <end position="89"/>
    </location>
</feature>
<proteinExistence type="predicted"/>
<comment type="caution">
    <text evidence="2">The sequence shown here is derived from an EMBL/GenBank/DDBJ whole genome shotgun (WGS) entry which is preliminary data.</text>
</comment>
<dbReference type="EMBL" id="JAKKPZ010000339">
    <property type="protein sequence ID" value="KAI1696247.1"/>
    <property type="molecule type" value="Genomic_DNA"/>
</dbReference>
<evidence type="ECO:0000256" key="1">
    <source>
        <dbReference type="SAM" id="SignalP"/>
    </source>
</evidence>
<organism evidence="2 3">
    <name type="scientific">Ditylenchus destructor</name>
    <dbReference type="NCBI Taxonomy" id="166010"/>
    <lineage>
        <taxon>Eukaryota</taxon>
        <taxon>Metazoa</taxon>
        <taxon>Ecdysozoa</taxon>
        <taxon>Nematoda</taxon>
        <taxon>Chromadorea</taxon>
        <taxon>Rhabditida</taxon>
        <taxon>Tylenchina</taxon>
        <taxon>Tylenchomorpha</taxon>
        <taxon>Sphaerularioidea</taxon>
        <taxon>Anguinidae</taxon>
        <taxon>Anguininae</taxon>
        <taxon>Ditylenchus</taxon>
    </lineage>
</organism>
<dbReference type="Proteomes" id="UP001201812">
    <property type="component" value="Unassembled WGS sequence"/>
</dbReference>
<dbReference type="AlphaFoldDB" id="A0AAD4QXN2"/>
<evidence type="ECO:0000313" key="3">
    <source>
        <dbReference type="Proteomes" id="UP001201812"/>
    </source>
</evidence>
<gene>
    <name evidence="2" type="ORF">DdX_19140</name>
</gene>
<sequence>MFSRSILPFAFVLIVFAVYNYAEPNDEEIQVKLKIHDDDMDVQPVLVRFRGRRAGICQTHDDCSYNCFCGGRCIGRNCRCNRGDSRGCD</sequence>
<keyword evidence="1" id="KW-0732">Signal</keyword>
<name>A0AAD4QXN2_9BILA</name>
<keyword evidence="3" id="KW-1185">Reference proteome</keyword>
<evidence type="ECO:0000313" key="2">
    <source>
        <dbReference type="EMBL" id="KAI1696247.1"/>
    </source>
</evidence>
<feature type="signal peptide" evidence="1">
    <location>
        <begin position="1"/>
        <end position="22"/>
    </location>
</feature>
<accession>A0AAD4QXN2</accession>
<reference evidence="2" key="1">
    <citation type="submission" date="2022-01" db="EMBL/GenBank/DDBJ databases">
        <title>Genome Sequence Resource for Two Populations of Ditylenchus destructor, the Migratory Endoparasitic Phytonematode.</title>
        <authorList>
            <person name="Zhang H."/>
            <person name="Lin R."/>
            <person name="Xie B."/>
        </authorList>
    </citation>
    <scope>NUCLEOTIDE SEQUENCE</scope>
    <source>
        <strain evidence="2">BazhouSP</strain>
    </source>
</reference>
<protein>
    <submittedName>
        <fullName evidence="2">Uncharacterized protein</fullName>
    </submittedName>
</protein>